<evidence type="ECO:0000313" key="3">
    <source>
        <dbReference type="EMBL" id="MDL9980520.1"/>
    </source>
</evidence>
<feature type="transmembrane region" description="Helical" evidence="2">
    <location>
        <begin position="912"/>
        <end position="933"/>
    </location>
</feature>
<evidence type="ECO:0000313" key="4">
    <source>
        <dbReference type="Proteomes" id="UP001235064"/>
    </source>
</evidence>
<feature type="transmembrane region" description="Helical" evidence="2">
    <location>
        <begin position="725"/>
        <end position="743"/>
    </location>
</feature>
<feature type="transmembrane region" description="Helical" evidence="2">
    <location>
        <begin position="1384"/>
        <end position="1401"/>
    </location>
</feature>
<feature type="transmembrane region" description="Helical" evidence="2">
    <location>
        <begin position="232"/>
        <end position="249"/>
    </location>
</feature>
<feature type="transmembrane region" description="Helical" evidence="2">
    <location>
        <begin position="881"/>
        <end position="900"/>
    </location>
</feature>
<organism evidence="3 4">
    <name type="scientific">Microbacterium candidum</name>
    <dbReference type="NCBI Taxonomy" id="3041922"/>
    <lineage>
        <taxon>Bacteria</taxon>
        <taxon>Bacillati</taxon>
        <taxon>Actinomycetota</taxon>
        <taxon>Actinomycetes</taxon>
        <taxon>Micrococcales</taxon>
        <taxon>Microbacteriaceae</taxon>
        <taxon>Microbacterium</taxon>
    </lineage>
</organism>
<feature type="transmembrane region" description="Helical" evidence="2">
    <location>
        <begin position="634"/>
        <end position="652"/>
    </location>
</feature>
<feature type="transmembrane region" description="Helical" evidence="2">
    <location>
        <begin position="1660"/>
        <end position="1680"/>
    </location>
</feature>
<feature type="transmembrane region" description="Helical" evidence="2">
    <location>
        <begin position="1503"/>
        <end position="1520"/>
    </location>
</feature>
<feature type="transmembrane region" description="Helical" evidence="2">
    <location>
        <begin position="425"/>
        <end position="446"/>
    </location>
</feature>
<evidence type="ECO:0000256" key="2">
    <source>
        <dbReference type="SAM" id="Phobius"/>
    </source>
</evidence>
<feature type="transmembrane region" description="Helical" evidence="2">
    <location>
        <begin position="1330"/>
        <end position="1347"/>
    </location>
</feature>
<feature type="transmembrane region" description="Helical" evidence="2">
    <location>
        <begin position="992"/>
        <end position="1011"/>
    </location>
</feature>
<keyword evidence="1" id="KW-0175">Coiled coil</keyword>
<accession>A0ABT7N1H2</accession>
<keyword evidence="2" id="KW-0812">Transmembrane</keyword>
<feature type="transmembrane region" description="Helical" evidence="2">
    <location>
        <begin position="364"/>
        <end position="384"/>
    </location>
</feature>
<dbReference type="InterPro" id="IPR058062">
    <property type="entry name" value="SCO7613_C"/>
</dbReference>
<protein>
    <recommendedName>
        <fullName evidence="5">DUF2157 domain-containing protein</fullName>
    </recommendedName>
</protein>
<feature type="transmembrane region" description="Helical" evidence="2">
    <location>
        <begin position="1301"/>
        <end position="1324"/>
    </location>
</feature>
<comment type="caution">
    <text evidence="3">The sequence shown here is derived from an EMBL/GenBank/DDBJ whole genome shotgun (WGS) entry which is preliminary data.</text>
</comment>
<feature type="transmembrane region" description="Helical" evidence="2">
    <location>
        <begin position="313"/>
        <end position="333"/>
    </location>
</feature>
<feature type="transmembrane region" description="Helical" evidence="2">
    <location>
        <begin position="1136"/>
        <end position="1155"/>
    </location>
</feature>
<proteinExistence type="predicted"/>
<evidence type="ECO:0000256" key="1">
    <source>
        <dbReference type="SAM" id="Coils"/>
    </source>
</evidence>
<feature type="transmembrane region" description="Helical" evidence="2">
    <location>
        <begin position="1277"/>
        <end position="1294"/>
    </location>
</feature>
<feature type="transmembrane region" description="Helical" evidence="2">
    <location>
        <begin position="340"/>
        <end position="358"/>
    </location>
</feature>
<feature type="transmembrane region" description="Helical" evidence="2">
    <location>
        <begin position="1406"/>
        <end position="1424"/>
    </location>
</feature>
<feature type="transmembrane region" description="Helical" evidence="2">
    <location>
        <begin position="508"/>
        <end position="527"/>
    </location>
</feature>
<keyword evidence="2" id="KW-0472">Membrane</keyword>
<feature type="transmembrane region" description="Helical" evidence="2">
    <location>
        <begin position="1637"/>
        <end position="1654"/>
    </location>
</feature>
<feature type="transmembrane region" description="Helical" evidence="2">
    <location>
        <begin position="201"/>
        <end position="220"/>
    </location>
</feature>
<feature type="transmembrane region" description="Helical" evidence="2">
    <location>
        <begin position="939"/>
        <end position="956"/>
    </location>
</feature>
<feature type="transmembrane region" description="Helical" evidence="2">
    <location>
        <begin position="752"/>
        <end position="771"/>
    </location>
</feature>
<feature type="transmembrane region" description="Helical" evidence="2">
    <location>
        <begin position="1052"/>
        <end position="1070"/>
    </location>
</feature>
<feature type="transmembrane region" description="Helical" evidence="2">
    <location>
        <begin position="1082"/>
        <end position="1101"/>
    </location>
</feature>
<feature type="transmembrane region" description="Helical" evidence="2">
    <location>
        <begin position="1236"/>
        <end position="1257"/>
    </location>
</feature>
<feature type="transmembrane region" description="Helical" evidence="2">
    <location>
        <begin position="286"/>
        <end position="307"/>
    </location>
</feature>
<dbReference type="NCBIfam" id="NF047321">
    <property type="entry name" value="SCO7613_CTERM"/>
    <property type="match status" value="1"/>
</dbReference>
<dbReference type="EMBL" id="JASXSZ010000004">
    <property type="protein sequence ID" value="MDL9980520.1"/>
    <property type="molecule type" value="Genomic_DNA"/>
</dbReference>
<feature type="transmembrane region" description="Helical" evidence="2">
    <location>
        <begin position="261"/>
        <end position="279"/>
    </location>
</feature>
<name>A0ABT7N1H2_9MICO</name>
<feature type="transmembrane region" description="Helical" evidence="2">
    <location>
        <begin position="1459"/>
        <end position="1483"/>
    </location>
</feature>
<feature type="coiled-coil region" evidence="1">
    <location>
        <begin position="78"/>
        <end position="134"/>
    </location>
</feature>
<feature type="transmembrane region" description="Helical" evidence="2">
    <location>
        <begin position="1430"/>
        <end position="1447"/>
    </location>
</feature>
<gene>
    <name evidence="3" type="ORF">QSV35_14350</name>
</gene>
<sequence length="1751" mass="177759">MSESDPRTVHLDDPDVGPPWPPDPAAFVDTSRCPACFTAITGARCTACGLDLTMPQLAEVLDIGRRFEELATERAALISALRAEQASAERAARVAEDARRLAEAAREADERAALERARAERDREAARAVAAADELPPASSLPMTAAAAETTMPPATDTGTARALAHRFSMQFTILGVGVILTSVGAIVFLFWAYLVVGLEVRSMIIAGASVGVLALAWFLRRRGLVLTGEGVGVVAIILLMLDAWIIRANQAFGTEAIPQLAYYGAAAIVLAALLVVARRLTSLRVAGYAAAGLAPLGVAMLAASFVPDTGSTRWWVAGLAALAMGIAGVRLLPRSRPAWTLVAFSGTIGLAAIGGAFDALPDLRWHALISFGAAAALWGGLAWAARGRLEARIRAICLGLAGLSAAAAPAVAAVQELSTRDAGWVAPAGSALVACAIAAFAIAFLRVRPAAVASMDAVMADAATADPTDAVDVAANTTDADAADADVADVQTPGPLARALTAHAGTLIAATVATVVALPGVALGLVRLMQAAVAGFAGWNGSVGGSAFGSVRFVIDAPGPAVAPLALAAVFAAVLAVLGRLRSLPVLPAAVAAWAALVAATYPAGVWGALAYTLLAVASLALGVVARARQLRALAASAEVAAGALLLSLAAADPRTWPLATALFLAVAIAGFLVAGRTWDGDATRRSRVLHLAVAATTACVSAAFIPAWAMTMNEPLVEPWSSPWMWVTTAAAVILAVLVVCRRLPNGETWAVSGPALTAGFVGLAGIVVSPASVAWMPTLALALVAGVGVAVDRRVPLRTSLAALVPVATAVAAWNLVPVLAIDHGYRWVAVAAVLLLLAGAGLFIRLPRGAAPALAWFVSIGAVAAISVAASAASDQWWLVLLLVAPIPYLAAAVTGEPTAGRSPWRHVAWLTPAIGLAALWTALGVSGATLVEAYTLPAAAVLLAMAMILAVRRPLTDASAARGRVALAWAGAATAVLPSVAASADPALRPILTVCAGAIALAVSPWCTAGWRGIPVRVVVIATGGVAIAGAAAVRGTALAAPGDWSADAWALAALVGGLAAAFLLDRATDLPRPIAGLAAGLAIIAGSVPAVVLAARPALPMWLLLAPVVVLGVVHVATGLQRLTPLPHPIARWTALAALATLGAATVVLSGIDPFDPVTALVGASILLAGVLGRRPGLAWAGAAAGLIPSIAASSQPALRALLLVGLGAALLVGARWVPKTVRMVPLREIAIAAAAASTVGAAGMRGLAVATVPALAQAEPWGAAPWAADLWGAAALAGGLVAAALMLRLTDAPAFVSPGIAASAIAVAVMPAVAIAAQGDQPTALLLAPVIVFALLRVAVAIPQSRPLSHPLVTLIAVLASVVLGGVTLVFGDIDPFDIVTVITGASLLAGALISGRRFGVWAGAAVALVPSVIASGEPALRPVIVAGVGLLLAVALVWIPRTVRGVPLRLVAMVAAVVAGTGAATVRALSLALFPGAVREAVPGIQLDRTAAVELWAGIALVIGLGAVTLWCRRNAGRTRIEQWMTASVVVVSAIPVALVAGIERPLAIALAPVIVLALLHVVSALPAARPLSDPLPAWTILGTLAVVSLLTLVGRAVDPFDLVTATVGLAMVAAGLIRMRRTPTLRSWPALGPGFAVLLVPSLIADYTDPVTWRLVTVGIVALATMLFGILRRLQAPFLLGAAVLVVHGVTQLWPIIARNYDQVWWWLWIAIAGVILIAIAATYERQLRFAKRMIRTVASLR</sequence>
<keyword evidence="4" id="KW-1185">Reference proteome</keyword>
<feature type="transmembrane region" description="Helical" evidence="2">
    <location>
        <begin position="172"/>
        <end position="195"/>
    </location>
</feature>
<feature type="transmembrane region" description="Helical" evidence="2">
    <location>
        <begin position="396"/>
        <end position="413"/>
    </location>
</feature>
<feature type="transmembrane region" description="Helical" evidence="2">
    <location>
        <begin position="1584"/>
        <end position="1602"/>
    </location>
</feature>
<feature type="transmembrane region" description="Helical" evidence="2">
    <location>
        <begin position="968"/>
        <end position="986"/>
    </location>
</feature>
<feature type="transmembrane region" description="Helical" evidence="2">
    <location>
        <begin position="1532"/>
        <end position="1551"/>
    </location>
</feature>
<feature type="transmembrane region" description="Helical" evidence="2">
    <location>
        <begin position="1557"/>
        <end position="1577"/>
    </location>
</feature>
<feature type="transmembrane region" description="Helical" evidence="2">
    <location>
        <begin position="690"/>
        <end position="713"/>
    </location>
</feature>
<feature type="transmembrane region" description="Helical" evidence="2">
    <location>
        <begin position="562"/>
        <end position="580"/>
    </location>
</feature>
<feature type="transmembrane region" description="Helical" evidence="2">
    <location>
        <begin position="1107"/>
        <end position="1124"/>
    </location>
</feature>
<feature type="transmembrane region" description="Helical" evidence="2">
    <location>
        <begin position="806"/>
        <end position="825"/>
    </location>
</feature>
<feature type="transmembrane region" description="Helical" evidence="2">
    <location>
        <begin position="1023"/>
        <end position="1046"/>
    </location>
</feature>
<feature type="transmembrane region" description="Helical" evidence="2">
    <location>
        <begin position="610"/>
        <end position="627"/>
    </location>
</feature>
<feature type="transmembrane region" description="Helical" evidence="2">
    <location>
        <begin position="857"/>
        <end position="875"/>
    </location>
</feature>
<feature type="transmembrane region" description="Helical" evidence="2">
    <location>
        <begin position="831"/>
        <end position="850"/>
    </location>
</feature>
<feature type="transmembrane region" description="Helical" evidence="2">
    <location>
        <begin position="777"/>
        <end position="794"/>
    </location>
</feature>
<reference evidence="3 4" key="1">
    <citation type="submission" date="2023-06" db="EMBL/GenBank/DDBJ databases">
        <title>Microbacterium sp. nov., isolated from a waste landfill.</title>
        <authorList>
            <person name="Wen W."/>
        </authorList>
    </citation>
    <scope>NUCLEOTIDE SEQUENCE [LARGE SCALE GENOMIC DNA]</scope>
    <source>
        <strain evidence="3 4">ASV49</strain>
    </source>
</reference>
<dbReference type="Proteomes" id="UP001235064">
    <property type="component" value="Unassembled WGS sequence"/>
</dbReference>
<feature type="transmembrane region" description="Helical" evidence="2">
    <location>
        <begin position="1687"/>
        <end position="1707"/>
    </location>
</feature>
<feature type="transmembrane region" description="Helical" evidence="2">
    <location>
        <begin position="1713"/>
        <end position="1733"/>
    </location>
</feature>
<feature type="transmembrane region" description="Helical" evidence="2">
    <location>
        <begin position="658"/>
        <end position="678"/>
    </location>
</feature>
<feature type="transmembrane region" description="Helical" evidence="2">
    <location>
        <begin position="1608"/>
        <end position="1625"/>
    </location>
</feature>
<evidence type="ECO:0008006" key="5">
    <source>
        <dbReference type="Google" id="ProtNLM"/>
    </source>
</evidence>
<feature type="transmembrane region" description="Helical" evidence="2">
    <location>
        <begin position="1359"/>
        <end position="1378"/>
    </location>
</feature>
<feature type="transmembrane region" description="Helical" evidence="2">
    <location>
        <begin position="1207"/>
        <end position="1224"/>
    </location>
</feature>
<keyword evidence="2" id="KW-1133">Transmembrane helix</keyword>
<dbReference type="RefSeq" id="WP_286289468.1">
    <property type="nucleotide sequence ID" value="NZ_JASXSZ010000004.1"/>
</dbReference>